<proteinExistence type="predicted"/>
<accession>A0ABM9ZUE6</accession>
<sequence length="232" mass="25825">MSLVELRNVKKSFRLGGEQVEILHGIDLVVEKGEFVAMMGPSGSGKSTTMNILGCLDKPTSGQYFLDGRDVSELNRDELAAIRNSTIGFVFQGFNLLQRTSAVENVELPMLYAGVHAKERRERAKEALVRMGLGERLYHEPSQLSGGQQQRVAIARGIVNHAPILMADEPTGNLDSKTSDEIMRLFQQLNREEGITIILVTHEPDVAAFAGRELLFRDGVILEDRPNEHRRT</sequence>
<dbReference type="InterPro" id="IPR017911">
    <property type="entry name" value="MacB-like_ATP-bd"/>
</dbReference>
<evidence type="ECO:0000313" key="6">
    <source>
        <dbReference type="Proteomes" id="UP000006462"/>
    </source>
</evidence>
<dbReference type="PANTHER" id="PTHR24220">
    <property type="entry name" value="IMPORT ATP-BINDING PROTEIN"/>
    <property type="match status" value="1"/>
</dbReference>
<keyword evidence="3 5" id="KW-0067">ATP-binding</keyword>
<dbReference type="RefSeq" id="WP_009165115.1">
    <property type="nucleotide sequence ID" value="NZ_ADFP01000079.1"/>
</dbReference>
<name>A0ABM9ZUE6_9BACT</name>
<feature type="domain" description="ABC transporter" evidence="4">
    <location>
        <begin position="4"/>
        <end position="232"/>
    </location>
</feature>
<dbReference type="SUPFAM" id="SSF52540">
    <property type="entry name" value="P-loop containing nucleoside triphosphate hydrolases"/>
    <property type="match status" value="1"/>
</dbReference>
<gene>
    <name evidence="5" type="ORF">HMPREF7215_2153</name>
</gene>
<comment type="caution">
    <text evidence="5">The sequence shown here is derived from an EMBL/GenBank/DDBJ whole genome shotgun (WGS) entry which is preliminary data.</text>
</comment>
<dbReference type="CDD" id="cd03255">
    <property type="entry name" value="ABC_MJ0796_LolCDE_FtsE"/>
    <property type="match status" value="1"/>
</dbReference>
<dbReference type="EMBL" id="ADFP01000079">
    <property type="protein sequence ID" value="EFB90517.1"/>
    <property type="molecule type" value="Genomic_DNA"/>
</dbReference>
<keyword evidence="1" id="KW-0813">Transport</keyword>
<dbReference type="Proteomes" id="UP000006462">
    <property type="component" value="Unassembled WGS sequence"/>
</dbReference>
<dbReference type="GO" id="GO:0005524">
    <property type="term" value="F:ATP binding"/>
    <property type="evidence" value="ECO:0007669"/>
    <property type="project" value="UniProtKB-KW"/>
</dbReference>
<evidence type="ECO:0000259" key="4">
    <source>
        <dbReference type="PROSITE" id="PS50893"/>
    </source>
</evidence>
<dbReference type="InterPro" id="IPR027417">
    <property type="entry name" value="P-loop_NTPase"/>
</dbReference>
<protein>
    <submittedName>
        <fullName evidence="5">ABC transporter, ATP-binding protein</fullName>
    </submittedName>
</protein>
<dbReference type="InterPro" id="IPR003593">
    <property type="entry name" value="AAA+_ATPase"/>
</dbReference>
<dbReference type="PANTHER" id="PTHR24220:SF86">
    <property type="entry name" value="ABC TRANSPORTER ABCH.1"/>
    <property type="match status" value="1"/>
</dbReference>
<reference evidence="5 6" key="1">
    <citation type="submission" date="2009-12" db="EMBL/GenBank/DDBJ databases">
        <authorList>
            <person name="Shrivastava S."/>
            <person name="Madupu R."/>
            <person name="Durkin A.S."/>
            <person name="Torralba M."/>
            <person name="Methe B."/>
            <person name="Sutton G.G."/>
            <person name="Strausberg R.L."/>
            <person name="Nelson K.E."/>
        </authorList>
    </citation>
    <scope>NUCLEOTIDE SEQUENCE [LARGE SCALE GENOMIC DNA]</scope>
    <source>
        <strain evidence="5 6">W5455</strain>
    </source>
</reference>
<organism evidence="5 6">
    <name type="scientific">Pyramidobacter piscolens W5455</name>
    <dbReference type="NCBI Taxonomy" id="352165"/>
    <lineage>
        <taxon>Bacteria</taxon>
        <taxon>Thermotogati</taxon>
        <taxon>Synergistota</taxon>
        <taxon>Synergistia</taxon>
        <taxon>Synergistales</taxon>
        <taxon>Dethiosulfovibrionaceae</taxon>
        <taxon>Pyramidobacter</taxon>
    </lineage>
</organism>
<evidence type="ECO:0000256" key="2">
    <source>
        <dbReference type="ARBA" id="ARBA00022741"/>
    </source>
</evidence>
<keyword evidence="2" id="KW-0547">Nucleotide-binding</keyword>
<dbReference type="PROSITE" id="PS00211">
    <property type="entry name" value="ABC_TRANSPORTER_1"/>
    <property type="match status" value="1"/>
</dbReference>
<dbReference type="InterPro" id="IPR015854">
    <property type="entry name" value="ABC_transpr_LolD-like"/>
</dbReference>
<evidence type="ECO:0000256" key="3">
    <source>
        <dbReference type="ARBA" id="ARBA00022840"/>
    </source>
</evidence>
<dbReference type="GeneID" id="90987077"/>
<evidence type="ECO:0000313" key="5">
    <source>
        <dbReference type="EMBL" id="EFB90517.1"/>
    </source>
</evidence>
<dbReference type="InterPro" id="IPR003439">
    <property type="entry name" value="ABC_transporter-like_ATP-bd"/>
</dbReference>
<dbReference type="PROSITE" id="PS50893">
    <property type="entry name" value="ABC_TRANSPORTER_2"/>
    <property type="match status" value="1"/>
</dbReference>
<evidence type="ECO:0000256" key="1">
    <source>
        <dbReference type="ARBA" id="ARBA00022448"/>
    </source>
</evidence>
<dbReference type="InterPro" id="IPR017871">
    <property type="entry name" value="ABC_transporter-like_CS"/>
</dbReference>
<keyword evidence="6" id="KW-1185">Reference proteome</keyword>
<dbReference type="SMART" id="SM00382">
    <property type="entry name" value="AAA"/>
    <property type="match status" value="1"/>
</dbReference>
<dbReference type="Pfam" id="PF00005">
    <property type="entry name" value="ABC_tran"/>
    <property type="match status" value="1"/>
</dbReference>
<dbReference type="Gene3D" id="3.40.50.300">
    <property type="entry name" value="P-loop containing nucleotide triphosphate hydrolases"/>
    <property type="match status" value="1"/>
</dbReference>